<dbReference type="EMBL" id="JACSPY010000009">
    <property type="protein sequence ID" value="MBD8021121.1"/>
    <property type="molecule type" value="Genomic_DNA"/>
</dbReference>
<name>A0ABR8WVL2_9MICO</name>
<feature type="transmembrane region" description="Helical" evidence="1">
    <location>
        <begin position="331"/>
        <end position="353"/>
    </location>
</feature>
<dbReference type="RefSeq" id="WP_191726524.1">
    <property type="nucleotide sequence ID" value="NZ_JACSPY010000009.1"/>
</dbReference>
<keyword evidence="1" id="KW-0812">Transmembrane</keyword>
<feature type="transmembrane region" description="Helical" evidence="1">
    <location>
        <begin position="210"/>
        <end position="240"/>
    </location>
</feature>
<protein>
    <submittedName>
        <fullName evidence="2">Uncharacterized protein</fullName>
    </submittedName>
</protein>
<feature type="transmembrane region" description="Helical" evidence="1">
    <location>
        <begin position="184"/>
        <end position="204"/>
    </location>
</feature>
<gene>
    <name evidence="2" type="ORF">H9634_10050</name>
</gene>
<dbReference type="Proteomes" id="UP000651517">
    <property type="component" value="Unassembled WGS sequence"/>
</dbReference>
<organism evidence="2 3">
    <name type="scientific">Brevibacterium gallinarum</name>
    <dbReference type="NCBI Taxonomy" id="2762220"/>
    <lineage>
        <taxon>Bacteria</taxon>
        <taxon>Bacillati</taxon>
        <taxon>Actinomycetota</taxon>
        <taxon>Actinomycetes</taxon>
        <taxon>Micrococcales</taxon>
        <taxon>Brevibacteriaceae</taxon>
        <taxon>Brevibacterium</taxon>
    </lineage>
</organism>
<feature type="transmembrane region" description="Helical" evidence="1">
    <location>
        <begin position="252"/>
        <end position="270"/>
    </location>
</feature>
<comment type="caution">
    <text evidence="2">The sequence shown here is derived from an EMBL/GenBank/DDBJ whole genome shotgun (WGS) entry which is preliminary data.</text>
</comment>
<evidence type="ECO:0000313" key="2">
    <source>
        <dbReference type="EMBL" id="MBD8021121.1"/>
    </source>
</evidence>
<evidence type="ECO:0000256" key="1">
    <source>
        <dbReference type="SAM" id="Phobius"/>
    </source>
</evidence>
<keyword evidence="1" id="KW-1133">Transmembrane helix</keyword>
<feature type="transmembrane region" description="Helical" evidence="1">
    <location>
        <begin position="107"/>
        <end position="131"/>
    </location>
</feature>
<feature type="transmembrane region" description="Helical" evidence="1">
    <location>
        <begin position="290"/>
        <end position="310"/>
    </location>
</feature>
<feature type="transmembrane region" description="Helical" evidence="1">
    <location>
        <begin position="137"/>
        <end position="157"/>
    </location>
</feature>
<reference evidence="2 3" key="1">
    <citation type="submission" date="2020-08" db="EMBL/GenBank/DDBJ databases">
        <title>A Genomic Blueprint of the Chicken Gut Microbiome.</title>
        <authorList>
            <person name="Gilroy R."/>
            <person name="Ravi A."/>
            <person name="Getino M."/>
            <person name="Pursley I."/>
            <person name="Horton D.L."/>
            <person name="Alikhan N.-F."/>
            <person name="Baker D."/>
            <person name="Gharbi K."/>
            <person name="Hall N."/>
            <person name="Watson M."/>
            <person name="Adriaenssens E.M."/>
            <person name="Foster-Nyarko E."/>
            <person name="Jarju S."/>
            <person name="Secka A."/>
            <person name="Antonio M."/>
            <person name="Oren A."/>
            <person name="Chaudhuri R."/>
            <person name="La Ragione R.M."/>
            <person name="Hildebrand F."/>
            <person name="Pallen M.J."/>
        </authorList>
    </citation>
    <scope>NUCLEOTIDE SEQUENCE [LARGE SCALE GENOMIC DNA]</scope>
    <source>
        <strain evidence="2 3">Re57</strain>
    </source>
</reference>
<sequence>MIRNLGEKYSPLYFLAALGFGGTSVFFFMYFMFLTPHPQTPIPTFESIAAAWATGPVAMQAAIAIAYVGMSVFALGHLGLLAWNLSELAIFKRTPAYQGLLGSNARVTLMAVPLTLGMTINTLFVTSATLIPGLWNVIEYLFPLALAAFAAVGWLAFRTLKDYLGRILTGEGFAMEKNNGLNQLLAVFALAMIAVGFSASAAMSTVQATVVIGFIGSLVFATAAIGLFLLVVPVGFASMLRHGLGVENSPTLWMTVPIVTLLGIMFMRDFHGFATLSGFAGAEQPGTATLVPFVVLTVLLAFQTVVFMFGKAAMNRNGYLRRFVYGREASAGSFGLVCPGVAYGVLGFFWLHAGLVGAGIVERNSAVYFAILAGLLTVQLVTIAGTLKLVSNNLLIRRTPAAATADTTAEAPAQVPAPASV</sequence>
<feature type="transmembrane region" description="Helical" evidence="1">
    <location>
        <begin position="61"/>
        <end position="86"/>
    </location>
</feature>
<dbReference type="NCBIfam" id="NF047644">
    <property type="entry name" value="TsoY_fam"/>
    <property type="match status" value="1"/>
</dbReference>
<proteinExistence type="predicted"/>
<accession>A0ABR8WVL2</accession>
<evidence type="ECO:0000313" key="3">
    <source>
        <dbReference type="Proteomes" id="UP000651517"/>
    </source>
</evidence>
<feature type="transmembrane region" description="Helical" evidence="1">
    <location>
        <begin position="365"/>
        <end position="390"/>
    </location>
</feature>
<feature type="transmembrane region" description="Helical" evidence="1">
    <location>
        <begin position="12"/>
        <end position="33"/>
    </location>
</feature>
<dbReference type="InterPro" id="IPR059133">
    <property type="entry name" value="TsoY-like"/>
</dbReference>
<keyword evidence="3" id="KW-1185">Reference proteome</keyword>
<keyword evidence="1" id="KW-0472">Membrane</keyword>